<dbReference type="AlphaFoldDB" id="A0A7R9JFW8"/>
<feature type="region of interest" description="Disordered" evidence="1">
    <location>
        <begin position="125"/>
        <end position="144"/>
    </location>
</feature>
<dbReference type="EMBL" id="OE186227">
    <property type="protein sequence ID" value="CAD7577831.1"/>
    <property type="molecule type" value="Genomic_DNA"/>
</dbReference>
<gene>
    <name evidence="2" type="ORF">TCMB3V08_LOCUS10375</name>
</gene>
<name>A0A7R9JFW8_TIMCA</name>
<accession>A0A7R9JFW8</accession>
<reference evidence="2" key="1">
    <citation type="submission" date="2020-11" db="EMBL/GenBank/DDBJ databases">
        <authorList>
            <person name="Tran Van P."/>
        </authorList>
    </citation>
    <scope>NUCLEOTIDE SEQUENCE</scope>
</reference>
<sequence length="222" mass="24750">MCFLSSMYSAKYVPNCVSLQPYLGWHINTPPTSFNRVSVLGSTKFQDLRHEYNTGQKPGGRKKRLVDSAAMGAPLPYNPYTPQMAPGVAPNMYSQPPPYTQGNQSRKEHWVACTSQMAPNMAPGVAPNMYSQPPPYTQGNQSRKEHWVTCTSQMAPGVAPNMYSQPPLYTQGNQSRKEHWVACTSLSLCFHPELVSNNDERLRVPSRVPPHFTYTGSNANQP</sequence>
<evidence type="ECO:0000313" key="2">
    <source>
        <dbReference type="EMBL" id="CAD7577831.1"/>
    </source>
</evidence>
<protein>
    <submittedName>
        <fullName evidence="2">(California timema) hypothetical protein</fullName>
    </submittedName>
</protein>
<proteinExistence type="predicted"/>
<organism evidence="2">
    <name type="scientific">Timema californicum</name>
    <name type="common">California timema</name>
    <name type="synonym">Walking stick</name>
    <dbReference type="NCBI Taxonomy" id="61474"/>
    <lineage>
        <taxon>Eukaryota</taxon>
        <taxon>Metazoa</taxon>
        <taxon>Ecdysozoa</taxon>
        <taxon>Arthropoda</taxon>
        <taxon>Hexapoda</taxon>
        <taxon>Insecta</taxon>
        <taxon>Pterygota</taxon>
        <taxon>Neoptera</taxon>
        <taxon>Polyneoptera</taxon>
        <taxon>Phasmatodea</taxon>
        <taxon>Timematodea</taxon>
        <taxon>Timematoidea</taxon>
        <taxon>Timematidae</taxon>
        <taxon>Timema</taxon>
    </lineage>
</organism>
<evidence type="ECO:0000256" key="1">
    <source>
        <dbReference type="SAM" id="MobiDB-lite"/>
    </source>
</evidence>